<name>A0A7V4KD05_FERPE</name>
<evidence type="ECO:0000256" key="4">
    <source>
        <dbReference type="RuleBase" id="RU003733"/>
    </source>
</evidence>
<dbReference type="InterPro" id="IPR018484">
    <property type="entry name" value="FGGY_N"/>
</dbReference>
<evidence type="ECO:0000256" key="1">
    <source>
        <dbReference type="ARBA" id="ARBA00009156"/>
    </source>
</evidence>
<feature type="domain" description="Carbohydrate kinase FGGY C-terminal" evidence="6">
    <location>
        <begin position="266"/>
        <end position="458"/>
    </location>
</feature>
<feature type="domain" description="Carbohydrate kinase FGGY N-terminal" evidence="5">
    <location>
        <begin position="12"/>
        <end position="252"/>
    </location>
</feature>
<gene>
    <name evidence="7" type="ORF">ENT78_04560</name>
</gene>
<keyword evidence="3 4" id="KW-0418">Kinase</keyword>
<dbReference type="PANTHER" id="PTHR43095:SF5">
    <property type="entry name" value="XYLULOSE KINASE"/>
    <property type="match status" value="1"/>
</dbReference>
<proteinExistence type="inferred from homology"/>
<evidence type="ECO:0000256" key="2">
    <source>
        <dbReference type="ARBA" id="ARBA00022679"/>
    </source>
</evidence>
<evidence type="ECO:0000259" key="5">
    <source>
        <dbReference type="Pfam" id="PF00370"/>
    </source>
</evidence>
<dbReference type="CDD" id="cd07804">
    <property type="entry name" value="ASKHA_NBD_FGGY_RrXK-like"/>
    <property type="match status" value="1"/>
</dbReference>
<dbReference type="EMBL" id="DSZZ01000203">
    <property type="protein sequence ID" value="HGU52782.1"/>
    <property type="molecule type" value="Genomic_DNA"/>
</dbReference>
<protein>
    <recommendedName>
        <fullName evidence="8">Pentulose/hexulose kinase</fullName>
    </recommendedName>
</protein>
<dbReference type="Pfam" id="PF00370">
    <property type="entry name" value="FGGY_N"/>
    <property type="match status" value="1"/>
</dbReference>
<dbReference type="PROSITE" id="PS00445">
    <property type="entry name" value="FGGY_KINASES_2"/>
    <property type="match status" value="1"/>
</dbReference>
<dbReference type="GO" id="GO:0005975">
    <property type="term" value="P:carbohydrate metabolic process"/>
    <property type="evidence" value="ECO:0007669"/>
    <property type="project" value="InterPro"/>
</dbReference>
<keyword evidence="2 4" id="KW-0808">Transferase</keyword>
<evidence type="ECO:0008006" key="8">
    <source>
        <dbReference type="Google" id="ProtNLM"/>
    </source>
</evidence>
<comment type="similarity">
    <text evidence="1 4">Belongs to the FGGY kinase family.</text>
</comment>
<dbReference type="Pfam" id="PF02782">
    <property type="entry name" value="FGGY_C"/>
    <property type="match status" value="1"/>
</dbReference>
<sequence length="517" mass="58179">MARKDIRKLMNYFLGIDIGTYETKGCLIDEKLRIIKTAIRQHTLNTPRPGWAEHDAEEIWWQDFVSITRELLSTVNKKRLAAVGCSAIAPTMLPVDQNGRPLRPAILYGIDTRAYREIEELSRILGDEWIQKHCWNQLSSQAVGPKILWFKKNEPDLYKNTWKIMTATSYLVFKLTKNVVIDFYTACSFTPLLDLNNLCWNKELSRLLVPPEKLPELKWTTEVAGVVTKDASTETGIPSGTPVIVGTADAAAEFISTGAHKPGDTMIMLGSTVFFIEQTKRPTISRTMWTSVFLHPNTYCVAGGMATGGALTRWFRDQFAAEELKEEATSNVNAYEILWRRASQVPPGGSGILVLPYFSGERTPINDPRARGVIAGLTIAHTKYHLYRALLEGVAFGIRHNIEHLEEVEKISRIFMVGGGVKNSLWLEIISSVLKKTLLLPPIILGASYGDALLAAISQQVITPDTIESIFTNGYKIIVPNEHWSKIYDEYYAIYLHLWTSIKEWVHRLANIGGEEL</sequence>
<dbReference type="SUPFAM" id="SSF53067">
    <property type="entry name" value="Actin-like ATPase domain"/>
    <property type="match status" value="2"/>
</dbReference>
<dbReference type="InterPro" id="IPR000577">
    <property type="entry name" value="Carb_kinase_FGGY"/>
</dbReference>
<dbReference type="PIRSF" id="PIRSF000538">
    <property type="entry name" value="GlpK"/>
    <property type="match status" value="1"/>
</dbReference>
<evidence type="ECO:0000256" key="3">
    <source>
        <dbReference type="ARBA" id="ARBA00022777"/>
    </source>
</evidence>
<accession>A0A7V4KD05</accession>
<dbReference type="InterPro" id="IPR043129">
    <property type="entry name" value="ATPase_NBD"/>
</dbReference>
<reference evidence="7" key="1">
    <citation type="journal article" date="2020" name="mSystems">
        <title>Genome- and Community-Level Interaction Insights into Carbon Utilization and Element Cycling Functions of Hydrothermarchaeota in Hydrothermal Sediment.</title>
        <authorList>
            <person name="Zhou Z."/>
            <person name="Liu Y."/>
            <person name="Xu W."/>
            <person name="Pan J."/>
            <person name="Luo Z.H."/>
            <person name="Li M."/>
        </authorList>
    </citation>
    <scope>NUCLEOTIDE SEQUENCE [LARGE SCALE GENOMIC DNA]</scope>
    <source>
        <strain evidence="7">SpSt-61</strain>
    </source>
</reference>
<dbReference type="GO" id="GO:0016301">
    <property type="term" value="F:kinase activity"/>
    <property type="evidence" value="ECO:0007669"/>
    <property type="project" value="UniProtKB-KW"/>
</dbReference>
<comment type="caution">
    <text evidence="7">The sequence shown here is derived from an EMBL/GenBank/DDBJ whole genome shotgun (WGS) entry which is preliminary data.</text>
</comment>
<organism evidence="7">
    <name type="scientific">Fervidobacterium pennivorans</name>
    <dbReference type="NCBI Taxonomy" id="93466"/>
    <lineage>
        <taxon>Bacteria</taxon>
        <taxon>Thermotogati</taxon>
        <taxon>Thermotogota</taxon>
        <taxon>Thermotogae</taxon>
        <taxon>Thermotogales</taxon>
        <taxon>Fervidobacteriaceae</taxon>
        <taxon>Fervidobacterium</taxon>
    </lineage>
</organism>
<evidence type="ECO:0000313" key="7">
    <source>
        <dbReference type="EMBL" id="HGU52782.1"/>
    </source>
</evidence>
<dbReference type="PANTHER" id="PTHR43095">
    <property type="entry name" value="SUGAR KINASE"/>
    <property type="match status" value="1"/>
</dbReference>
<dbReference type="AlphaFoldDB" id="A0A7V4KD05"/>
<dbReference type="GO" id="GO:0016773">
    <property type="term" value="F:phosphotransferase activity, alcohol group as acceptor"/>
    <property type="evidence" value="ECO:0007669"/>
    <property type="project" value="InterPro"/>
</dbReference>
<dbReference type="InterPro" id="IPR050406">
    <property type="entry name" value="FGGY_Carb_Kinase"/>
</dbReference>
<evidence type="ECO:0000259" key="6">
    <source>
        <dbReference type="Pfam" id="PF02782"/>
    </source>
</evidence>
<dbReference type="InterPro" id="IPR018485">
    <property type="entry name" value="FGGY_C"/>
</dbReference>
<dbReference type="InterPro" id="IPR018483">
    <property type="entry name" value="Carb_kinase_FGGY_CS"/>
</dbReference>
<dbReference type="Gene3D" id="3.30.420.40">
    <property type="match status" value="2"/>
</dbReference>